<proteinExistence type="predicted"/>
<evidence type="ECO:0000256" key="1">
    <source>
        <dbReference type="SAM" id="MobiDB-lite"/>
    </source>
</evidence>
<protein>
    <submittedName>
        <fullName evidence="2">Uncharacterized protein</fullName>
    </submittedName>
</protein>
<name>A0A069AS04_CLODI</name>
<sequence>MPTLRQTERTEGKREEKHTETTGTAHAVIERGQVRC</sequence>
<dbReference type="EMBL" id="LK932994">
    <property type="protein sequence ID" value="CDT15972.1"/>
    <property type="molecule type" value="Genomic_DNA"/>
</dbReference>
<reference evidence="2" key="1">
    <citation type="submission" date="2014-07" db="EMBL/GenBank/DDBJ databases">
        <authorList>
            <person name="Monot Marc"/>
        </authorList>
    </citation>
    <scope>NUCLEOTIDE SEQUENCE</scope>
    <source>
        <strain evidence="2">7032989</strain>
    </source>
</reference>
<organism evidence="2">
    <name type="scientific">Clostridioides difficile</name>
    <name type="common">Peptoclostridium difficile</name>
    <dbReference type="NCBI Taxonomy" id="1496"/>
    <lineage>
        <taxon>Bacteria</taxon>
        <taxon>Bacillati</taxon>
        <taxon>Bacillota</taxon>
        <taxon>Clostridia</taxon>
        <taxon>Peptostreptococcales</taxon>
        <taxon>Peptostreptococcaceae</taxon>
        <taxon>Clostridioides</taxon>
    </lineage>
</organism>
<gene>
    <name evidence="2" type="ORF">BN1095_330280</name>
</gene>
<accession>A0A069AS04</accession>
<feature type="region of interest" description="Disordered" evidence="1">
    <location>
        <begin position="1"/>
        <end position="36"/>
    </location>
</feature>
<feature type="compositionally biased region" description="Basic and acidic residues" evidence="1">
    <location>
        <begin position="1"/>
        <end position="20"/>
    </location>
</feature>
<evidence type="ECO:0000313" key="2">
    <source>
        <dbReference type="EMBL" id="CDT15972.1"/>
    </source>
</evidence>
<dbReference type="AlphaFoldDB" id="A0A069AS04"/>